<protein>
    <submittedName>
        <fullName evidence="3">Uncharacterized protein</fullName>
    </submittedName>
</protein>
<dbReference type="OrthoDB" id="5429716at2759"/>
<dbReference type="Proteomes" id="UP000800092">
    <property type="component" value="Unassembled WGS sequence"/>
</dbReference>
<evidence type="ECO:0000313" key="4">
    <source>
        <dbReference type="Proteomes" id="UP000800092"/>
    </source>
</evidence>
<dbReference type="AlphaFoldDB" id="A0A6A6GRR1"/>
<reference evidence="3" key="1">
    <citation type="journal article" date="2020" name="Stud. Mycol.">
        <title>101 Dothideomycetes genomes: a test case for predicting lifestyles and emergence of pathogens.</title>
        <authorList>
            <person name="Haridas S."/>
            <person name="Albert R."/>
            <person name="Binder M."/>
            <person name="Bloem J."/>
            <person name="Labutti K."/>
            <person name="Salamov A."/>
            <person name="Andreopoulos B."/>
            <person name="Baker S."/>
            <person name="Barry K."/>
            <person name="Bills G."/>
            <person name="Bluhm B."/>
            <person name="Cannon C."/>
            <person name="Castanera R."/>
            <person name="Culley D."/>
            <person name="Daum C."/>
            <person name="Ezra D."/>
            <person name="Gonzalez J."/>
            <person name="Henrissat B."/>
            <person name="Kuo A."/>
            <person name="Liang C."/>
            <person name="Lipzen A."/>
            <person name="Lutzoni F."/>
            <person name="Magnuson J."/>
            <person name="Mondo S."/>
            <person name="Nolan M."/>
            <person name="Ohm R."/>
            <person name="Pangilinan J."/>
            <person name="Park H.-J."/>
            <person name="Ramirez L."/>
            <person name="Alfaro M."/>
            <person name="Sun H."/>
            <person name="Tritt A."/>
            <person name="Yoshinaga Y."/>
            <person name="Zwiers L.-H."/>
            <person name="Turgeon B."/>
            <person name="Goodwin S."/>
            <person name="Spatafora J."/>
            <person name="Crous P."/>
            <person name="Grigoriev I."/>
        </authorList>
    </citation>
    <scope>NUCLEOTIDE SEQUENCE</scope>
    <source>
        <strain evidence="3">Tuck. ex Michener</strain>
    </source>
</reference>
<keyword evidence="2" id="KW-0472">Membrane</keyword>
<gene>
    <name evidence="3" type="ORF">EV356DRAFT_571873</name>
</gene>
<proteinExistence type="predicted"/>
<feature type="compositionally biased region" description="Basic and acidic residues" evidence="1">
    <location>
        <begin position="339"/>
        <end position="351"/>
    </location>
</feature>
<keyword evidence="2" id="KW-1133">Transmembrane helix</keyword>
<organism evidence="3 4">
    <name type="scientific">Viridothelium virens</name>
    <name type="common">Speckled blister lichen</name>
    <name type="synonym">Trypethelium virens</name>
    <dbReference type="NCBI Taxonomy" id="1048519"/>
    <lineage>
        <taxon>Eukaryota</taxon>
        <taxon>Fungi</taxon>
        <taxon>Dikarya</taxon>
        <taxon>Ascomycota</taxon>
        <taxon>Pezizomycotina</taxon>
        <taxon>Dothideomycetes</taxon>
        <taxon>Dothideomycetes incertae sedis</taxon>
        <taxon>Trypetheliales</taxon>
        <taxon>Trypetheliaceae</taxon>
        <taxon>Viridothelium</taxon>
    </lineage>
</organism>
<sequence>MAASTTPAPRVMLGPLTTIFSPPPHCTSLFHPQTFDRIDANPPGVSSSSIAVQAVTCNASFQVPSVIATTDPLVSPFGPLAYDPLCWPLVSGTSYNGTGIYSPGLMCPEGFTIACSAIGSAAVPLPSIANVKNFSFKDSILSSEGAVGCCPSGYECFMLLHSGYSHQTCLSTAIEGSLSTYGCLQSGQSGPVIEITSTIAIPLAETVTSVSTDIQTHREFGSIPQPNGSNGWSSLLTQSASTTETSTYTYSNIYTTNSPAMSLFAPLIQLNWGPLDVQAISRELFPTSALSKADPTQNRSGIPTSAKVAIGVVAPVLALIIVLAGVILLLRRRRQIQREGRREKGFEKPELDASNLESETQKISLPTELSAMEGPQELGPGQLHELTVPNVHHELAVPHVVHEIGDPEIETSI</sequence>
<keyword evidence="4" id="KW-1185">Reference proteome</keyword>
<evidence type="ECO:0000313" key="3">
    <source>
        <dbReference type="EMBL" id="KAF2228415.1"/>
    </source>
</evidence>
<accession>A0A6A6GRR1</accession>
<evidence type="ECO:0000256" key="1">
    <source>
        <dbReference type="SAM" id="MobiDB-lite"/>
    </source>
</evidence>
<feature type="transmembrane region" description="Helical" evidence="2">
    <location>
        <begin position="308"/>
        <end position="330"/>
    </location>
</feature>
<feature type="region of interest" description="Disordered" evidence="1">
    <location>
        <begin position="339"/>
        <end position="360"/>
    </location>
</feature>
<keyword evidence="2" id="KW-0812">Transmembrane</keyword>
<name>A0A6A6GRR1_VIRVR</name>
<dbReference type="EMBL" id="ML991976">
    <property type="protein sequence ID" value="KAF2228415.1"/>
    <property type="molecule type" value="Genomic_DNA"/>
</dbReference>
<evidence type="ECO:0000256" key="2">
    <source>
        <dbReference type="SAM" id="Phobius"/>
    </source>
</evidence>